<reference evidence="2" key="2">
    <citation type="submission" date="2021-09" db="EMBL/GenBank/DDBJ databases">
        <authorList>
            <person name="Gilroy R."/>
        </authorList>
    </citation>
    <scope>NUCLEOTIDE SEQUENCE</scope>
    <source>
        <strain evidence="2">USAMLcec4-12693</strain>
    </source>
</reference>
<evidence type="ECO:0000313" key="2">
    <source>
        <dbReference type="EMBL" id="HJH49572.1"/>
    </source>
</evidence>
<protein>
    <submittedName>
        <fullName evidence="2">PqqD family protein</fullName>
    </submittedName>
</protein>
<evidence type="ECO:0000256" key="1">
    <source>
        <dbReference type="SAM" id="MobiDB-lite"/>
    </source>
</evidence>
<dbReference type="EMBL" id="DYXE01000047">
    <property type="protein sequence ID" value="HJH49572.1"/>
    <property type="molecule type" value="Genomic_DNA"/>
</dbReference>
<feature type="region of interest" description="Disordered" evidence="1">
    <location>
        <begin position="1"/>
        <end position="28"/>
    </location>
</feature>
<reference evidence="2" key="1">
    <citation type="journal article" date="2021" name="PeerJ">
        <title>Extensive microbial diversity within the chicken gut microbiome revealed by metagenomics and culture.</title>
        <authorList>
            <person name="Gilroy R."/>
            <person name="Ravi A."/>
            <person name="Getino M."/>
            <person name="Pursley I."/>
            <person name="Horton D.L."/>
            <person name="Alikhan N.F."/>
            <person name="Baker D."/>
            <person name="Gharbi K."/>
            <person name="Hall N."/>
            <person name="Watson M."/>
            <person name="Adriaenssens E.M."/>
            <person name="Foster-Nyarko E."/>
            <person name="Jarju S."/>
            <person name="Secka A."/>
            <person name="Antonio M."/>
            <person name="Oren A."/>
            <person name="Chaudhuri R.R."/>
            <person name="La Ragione R."/>
            <person name="Hildebrand F."/>
            <person name="Pallen M.J."/>
        </authorList>
    </citation>
    <scope>NUCLEOTIDE SEQUENCE</scope>
    <source>
        <strain evidence="2">USAMLcec4-12693</strain>
    </source>
</reference>
<dbReference type="RefSeq" id="WP_277271830.1">
    <property type="nucleotide sequence ID" value="NZ_DYXE01000047.1"/>
</dbReference>
<organism evidence="2 3">
    <name type="scientific">Merdimonas faecis</name>
    <dbReference type="NCBI Taxonomy" id="1653435"/>
    <lineage>
        <taxon>Bacteria</taxon>
        <taxon>Bacillati</taxon>
        <taxon>Bacillota</taxon>
        <taxon>Clostridia</taxon>
        <taxon>Lachnospirales</taxon>
        <taxon>Lachnospiraceae</taxon>
        <taxon>Merdimonas</taxon>
    </lineage>
</organism>
<comment type="caution">
    <text evidence="2">The sequence shown here is derived from an EMBL/GenBank/DDBJ whole genome shotgun (WGS) entry which is preliminary data.</text>
</comment>
<dbReference type="Proteomes" id="UP000813420">
    <property type="component" value="Unassembled WGS sequence"/>
</dbReference>
<dbReference type="Gene3D" id="1.10.10.1150">
    <property type="entry name" value="Coenzyme PQQ synthesis protein D (PqqD)"/>
    <property type="match status" value="1"/>
</dbReference>
<evidence type="ECO:0000313" key="3">
    <source>
        <dbReference type="Proteomes" id="UP000813420"/>
    </source>
</evidence>
<gene>
    <name evidence="2" type="ORF">K8V39_04845</name>
</gene>
<dbReference type="InterPro" id="IPR008792">
    <property type="entry name" value="PQQD"/>
</dbReference>
<name>A0A9D2VXJ8_9FIRM</name>
<feature type="compositionally biased region" description="Basic and acidic residues" evidence="1">
    <location>
        <begin position="16"/>
        <end position="28"/>
    </location>
</feature>
<proteinExistence type="predicted"/>
<sequence>MERDEKSSVTLSSSETQEHLPEGTKEENVRVFRANPNFLLREVAGESVLVPVGEAGMFENSVISLNETCSFLWKLFQEPRSAEDVIAEARKEYSDPDGEMEQGIKDFIREYLQYGLLKEE</sequence>
<accession>A0A9D2VXJ8</accession>
<dbReference type="InterPro" id="IPR041881">
    <property type="entry name" value="PqqD_sf"/>
</dbReference>
<dbReference type="Pfam" id="PF05402">
    <property type="entry name" value="PqqD"/>
    <property type="match status" value="1"/>
</dbReference>
<dbReference type="AlphaFoldDB" id="A0A9D2VXJ8"/>